<evidence type="ECO:0000256" key="7">
    <source>
        <dbReference type="SAM" id="Phobius"/>
    </source>
</evidence>
<dbReference type="AlphaFoldDB" id="A0A164JD07"/>
<accession>A0A164JD07</accession>
<dbReference type="PROSITE" id="PS50929">
    <property type="entry name" value="ABC_TM1F"/>
    <property type="match status" value="1"/>
</dbReference>
<keyword evidence="11" id="KW-1185">Reference proteome</keyword>
<dbReference type="Gene3D" id="3.40.50.300">
    <property type="entry name" value="P-loop containing nucleotide triphosphate hydrolases"/>
    <property type="match status" value="1"/>
</dbReference>
<feature type="domain" description="ABC transporter" evidence="8">
    <location>
        <begin position="325"/>
        <end position="557"/>
    </location>
</feature>
<keyword evidence="2 7" id="KW-0812">Transmembrane</keyword>
<dbReference type="SMART" id="SM00382">
    <property type="entry name" value="AAA"/>
    <property type="match status" value="1"/>
</dbReference>
<evidence type="ECO:0000313" key="10">
    <source>
        <dbReference type="EMBL" id="KZM70280.1"/>
    </source>
</evidence>
<dbReference type="OrthoDB" id="9806127at2"/>
<dbReference type="InterPro" id="IPR011527">
    <property type="entry name" value="ABC1_TM_dom"/>
</dbReference>
<evidence type="ECO:0000256" key="6">
    <source>
        <dbReference type="ARBA" id="ARBA00023136"/>
    </source>
</evidence>
<sequence length="561" mass="59725">MRGFLAVMMTLELIAEAAALSQPLIARWVLDQLTIGGSLLRPLLVLCGLAVVAVALSGVCTFLLGRGALRLVTDLRSRLVRRVLGTSVDTVERRPVGDFLSRVGSDTTLLEDTVGGALVHAATAPLAVAAALVLMGTIDLPMLAVVVVVLAITTLGEKVAGRRVGEATEQGQERVAAMTSFLHRALIAFRTVKASGTERAEADRTCAEAEAAFRAGRRAVRAEAVLEMIAAASVDVTFLAVLAFGGARMATGSIGVGDLVAFLLYVTFLREPIDTLSFAVVEVAEGLAAVRRIEALHALPVEAAEMPTKTRAAGQPRGDERAPRVRFDGVWFGYRDRPVLRDVSFVAERGLTVLVGSSGTGKTTLLSLIERFVDVDRGRVLLNDIDVREWDRDELRRRLAYVQQEAPLLGDTIRDAILYGVPDPDAVDMRGALRAVALDGWIASLSDGVHTPVGERGVAISGGQRQRLAVARALLRGADVLLLDEATSQLDVVSERTLLDSVAHQALSRVVLAVTHRFSVAAEADQVVLLDAGGVRSVGSHSALLDSDPVYRELAAVTPRD</sequence>
<dbReference type="InterPro" id="IPR027417">
    <property type="entry name" value="P-loop_NTPase"/>
</dbReference>
<dbReference type="GO" id="GO:0015421">
    <property type="term" value="F:ABC-type oligopeptide transporter activity"/>
    <property type="evidence" value="ECO:0007669"/>
    <property type="project" value="TreeGrafter"/>
</dbReference>
<feature type="transmembrane region" description="Helical" evidence="7">
    <location>
        <begin position="43"/>
        <end position="69"/>
    </location>
</feature>
<dbReference type="Proteomes" id="UP000076512">
    <property type="component" value="Unassembled WGS sequence"/>
</dbReference>
<feature type="transmembrane region" description="Helical" evidence="7">
    <location>
        <begin position="140"/>
        <end position="156"/>
    </location>
</feature>
<keyword evidence="5 7" id="KW-1133">Transmembrane helix</keyword>
<evidence type="ECO:0000256" key="2">
    <source>
        <dbReference type="ARBA" id="ARBA00022692"/>
    </source>
</evidence>
<dbReference type="InterPro" id="IPR003593">
    <property type="entry name" value="AAA+_ATPase"/>
</dbReference>
<dbReference type="Pfam" id="PF00005">
    <property type="entry name" value="ABC_tran"/>
    <property type="match status" value="1"/>
</dbReference>
<evidence type="ECO:0008006" key="12">
    <source>
        <dbReference type="Google" id="ProtNLM"/>
    </source>
</evidence>
<dbReference type="InterPro" id="IPR017871">
    <property type="entry name" value="ABC_transporter-like_CS"/>
</dbReference>
<dbReference type="InterPro" id="IPR036640">
    <property type="entry name" value="ABC1_TM_sf"/>
</dbReference>
<dbReference type="SUPFAM" id="SSF52540">
    <property type="entry name" value="P-loop containing nucleoside triphosphate hydrolases"/>
    <property type="match status" value="1"/>
</dbReference>
<protein>
    <recommendedName>
        <fullName evidence="12">ABC transporter ATP-binding protein</fullName>
    </recommendedName>
</protein>
<dbReference type="CDD" id="cd18551">
    <property type="entry name" value="ABC_6TM_LmrA_like"/>
    <property type="match status" value="1"/>
</dbReference>
<dbReference type="Pfam" id="PF00664">
    <property type="entry name" value="ABC_membrane"/>
    <property type="match status" value="1"/>
</dbReference>
<proteinExistence type="predicted"/>
<name>A0A164JD07_9NOCA</name>
<comment type="subcellular location">
    <subcellularLocation>
        <location evidence="1">Cell membrane</location>
        <topology evidence="1">Multi-pass membrane protein</topology>
    </subcellularLocation>
</comment>
<evidence type="ECO:0000259" key="8">
    <source>
        <dbReference type="PROSITE" id="PS50893"/>
    </source>
</evidence>
<dbReference type="GO" id="GO:0005524">
    <property type="term" value="F:ATP binding"/>
    <property type="evidence" value="ECO:0007669"/>
    <property type="project" value="UniProtKB-KW"/>
</dbReference>
<evidence type="ECO:0000313" key="11">
    <source>
        <dbReference type="Proteomes" id="UP000076512"/>
    </source>
</evidence>
<reference evidence="10 11" key="1">
    <citation type="submission" date="2016-04" db="EMBL/GenBank/DDBJ databases">
        <authorList>
            <person name="Evans L.H."/>
            <person name="Alamgir A."/>
            <person name="Owens N."/>
            <person name="Weber N.D."/>
            <person name="Virtaneva K."/>
            <person name="Barbian K."/>
            <person name="Babar A."/>
            <person name="Rosenke K."/>
        </authorList>
    </citation>
    <scope>NUCLEOTIDE SEQUENCE [LARGE SCALE GENOMIC DNA]</scope>
    <source>
        <strain evidence="10 11">IFM 0406</strain>
    </source>
</reference>
<keyword evidence="3" id="KW-0547">Nucleotide-binding</keyword>
<dbReference type="PANTHER" id="PTHR43394">
    <property type="entry name" value="ATP-DEPENDENT PERMEASE MDL1, MITOCHONDRIAL"/>
    <property type="match status" value="1"/>
</dbReference>
<dbReference type="Gene3D" id="1.20.1560.10">
    <property type="entry name" value="ABC transporter type 1, transmembrane domain"/>
    <property type="match status" value="1"/>
</dbReference>
<gene>
    <name evidence="10" type="ORF">AWN90_04990</name>
</gene>
<evidence type="ECO:0000259" key="9">
    <source>
        <dbReference type="PROSITE" id="PS50929"/>
    </source>
</evidence>
<dbReference type="GO" id="GO:0016887">
    <property type="term" value="F:ATP hydrolysis activity"/>
    <property type="evidence" value="ECO:0007669"/>
    <property type="project" value="InterPro"/>
</dbReference>
<dbReference type="PROSITE" id="PS00211">
    <property type="entry name" value="ABC_TRANSPORTER_1"/>
    <property type="match status" value="1"/>
</dbReference>
<dbReference type="InterPro" id="IPR003439">
    <property type="entry name" value="ABC_transporter-like_ATP-bd"/>
</dbReference>
<dbReference type="EMBL" id="LWGR01000016">
    <property type="protein sequence ID" value="KZM70280.1"/>
    <property type="molecule type" value="Genomic_DNA"/>
</dbReference>
<dbReference type="PROSITE" id="PS50893">
    <property type="entry name" value="ABC_TRANSPORTER_2"/>
    <property type="match status" value="1"/>
</dbReference>
<dbReference type="GO" id="GO:0005886">
    <property type="term" value="C:plasma membrane"/>
    <property type="evidence" value="ECO:0007669"/>
    <property type="project" value="UniProtKB-SubCell"/>
</dbReference>
<evidence type="ECO:0000256" key="3">
    <source>
        <dbReference type="ARBA" id="ARBA00022741"/>
    </source>
</evidence>
<feature type="transmembrane region" description="Helical" evidence="7">
    <location>
        <begin position="224"/>
        <end position="244"/>
    </location>
</feature>
<keyword evidence="4" id="KW-0067">ATP-binding</keyword>
<dbReference type="PANTHER" id="PTHR43394:SF1">
    <property type="entry name" value="ATP-BINDING CASSETTE SUB-FAMILY B MEMBER 10, MITOCHONDRIAL"/>
    <property type="match status" value="1"/>
</dbReference>
<organism evidence="10 11">
    <name type="scientific">Nocardia terpenica</name>
    <dbReference type="NCBI Taxonomy" id="455432"/>
    <lineage>
        <taxon>Bacteria</taxon>
        <taxon>Bacillati</taxon>
        <taxon>Actinomycetota</taxon>
        <taxon>Actinomycetes</taxon>
        <taxon>Mycobacteriales</taxon>
        <taxon>Nocardiaceae</taxon>
        <taxon>Nocardia</taxon>
    </lineage>
</organism>
<evidence type="ECO:0000256" key="5">
    <source>
        <dbReference type="ARBA" id="ARBA00022989"/>
    </source>
</evidence>
<dbReference type="SUPFAM" id="SSF90123">
    <property type="entry name" value="ABC transporter transmembrane region"/>
    <property type="match status" value="1"/>
</dbReference>
<feature type="domain" description="ABC transmembrane type-1" evidence="9">
    <location>
        <begin position="13"/>
        <end position="285"/>
    </location>
</feature>
<evidence type="ECO:0000256" key="1">
    <source>
        <dbReference type="ARBA" id="ARBA00004651"/>
    </source>
</evidence>
<comment type="caution">
    <text evidence="10">The sequence shown here is derived from an EMBL/GenBank/DDBJ whole genome shotgun (WGS) entry which is preliminary data.</text>
</comment>
<evidence type="ECO:0000256" key="4">
    <source>
        <dbReference type="ARBA" id="ARBA00022840"/>
    </source>
</evidence>
<keyword evidence="6 7" id="KW-0472">Membrane</keyword>
<dbReference type="InterPro" id="IPR039421">
    <property type="entry name" value="Type_1_exporter"/>
</dbReference>
<dbReference type="STRING" id="455432.AWN90_04990"/>